<dbReference type="eggNOG" id="COG1546">
    <property type="taxonomic scope" value="Bacteria"/>
</dbReference>
<dbReference type="NCBIfam" id="NF001813">
    <property type="entry name" value="PRK00549.1"/>
    <property type="match status" value="1"/>
</dbReference>
<dbReference type="PIRSF" id="PIRSF006728">
    <property type="entry name" value="CinA"/>
    <property type="match status" value="1"/>
</dbReference>
<sequence length="416" mass="45236">MIVELISTGSELLLGDTVNTNVSWLAQELNKLGYTVAYQSVVGDNRLRMQEVLQIAMKRADIIITTGGLGPTQGDITREVVASAIDVPLECNEDAMNEIKAFFYRVNRDMPEASRREAMLPSSSNVLHNPVGVAPGVALQDKNSQTTFILLPGPPGEMKGMFVDSVIPYLENIFGVQGNVHSYRYAIYGLRELELERTVADLVASQSNPTIALLIKKEYIELRITAHGKTVDEAKQLLDPWDAIIRERLGHHVGRELHTSMDELLASSLLTATATVSTAESCTSGLVGKRLTDLAGSSAYYNGGIISYTNTIKHNLLHVPQELLDTVGAVSREVAQAMAEGTRRITNSTYGISTTGLAGPGGGTKDKPVGLVYIGVAGPNGTVVHKLELIGNRDDIRQSAAEYALYYLYEYMKEVH</sequence>
<dbReference type="PANTHER" id="PTHR13939">
    <property type="entry name" value="NICOTINAMIDE-NUCLEOTIDE AMIDOHYDROLASE PNCC"/>
    <property type="match status" value="1"/>
</dbReference>
<name>A0A096ALQ9_9FIRM</name>
<dbReference type="EMBL" id="JRNT01000007">
    <property type="protein sequence ID" value="KGF47715.1"/>
    <property type="molecule type" value="Genomic_DNA"/>
</dbReference>
<dbReference type="InterPro" id="IPR008136">
    <property type="entry name" value="CinA_C"/>
</dbReference>
<dbReference type="InterPro" id="IPR001453">
    <property type="entry name" value="MoaB/Mog_dom"/>
</dbReference>
<evidence type="ECO:0000313" key="3">
    <source>
        <dbReference type="EMBL" id="KGF47715.1"/>
    </source>
</evidence>
<reference evidence="3 4" key="1">
    <citation type="submission" date="2014-07" db="EMBL/GenBank/DDBJ databases">
        <authorList>
            <person name="McCorrison J."/>
            <person name="Sanka R."/>
            <person name="Torralba M."/>
            <person name="Gillis M."/>
            <person name="Haft D.H."/>
            <person name="Methe B."/>
            <person name="Sutton G."/>
            <person name="Nelson K.E."/>
        </authorList>
    </citation>
    <scope>NUCLEOTIDE SEQUENCE [LARGE SCALE GENOMIC DNA]</scope>
    <source>
        <strain evidence="3 4">DNF00314</strain>
    </source>
</reference>
<dbReference type="SMART" id="SM00852">
    <property type="entry name" value="MoCF_biosynth"/>
    <property type="match status" value="1"/>
</dbReference>
<dbReference type="RefSeq" id="WP_038151731.1">
    <property type="nucleotide sequence ID" value="NZ_JRNT01000007.1"/>
</dbReference>
<dbReference type="NCBIfam" id="TIGR00199">
    <property type="entry name" value="PncC_domain"/>
    <property type="match status" value="1"/>
</dbReference>
<comment type="caution">
    <text evidence="3">The sequence shown here is derived from an EMBL/GenBank/DDBJ whole genome shotgun (WGS) entry which is preliminary data.</text>
</comment>
<dbReference type="Pfam" id="PF18146">
    <property type="entry name" value="CinA_KH"/>
    <property type="match status" value="1"/>
</dbReference>
<keyword evidence="4" id="KW-1185">Reference proteome</keyword>
<dbReference type="NCBIfam" id="TIGR00177">
    <property type="entry name" value="molyb_syn"/>
    <property type="match status" value="1"/>
</dbReference>
<dbReference type="InterPro" id="IPR036425">
    <property type="entry name" value="MoaB/Mog-like_dom_sf"/>
</dbReference>
<gene>
    <name evidence="1" type="primary">cinA</name>
    <name evidence="3" type="ORF">HMPREF0872_03135</name>
</gene>
<protein>
    <recommendedName>
        <fullName evidence="1">Putative competence-damage inducible protein</fullName>
    </recommendedName>
</protein>
<evidence type="ECO:0000313" key="4">
    <source>
        <dbReference type="Proteomes" id="UP000029628"/>
    </source>
</evidence>
<feature type="domain" description="MoaB/Mog" evidence="2">
    <location>
        <begin position="4"/>
        <end position="172"/>
    </location>
</feature>
<dbReference type="SUPFAM" id="SSF142433">
    <property type="entry name" value="CinA-like"/>
    <property type="match status" value="1"/>
</dbReference>
<evidence type="ECO:0000256" key="1">
    <source>
        <dbReference type="HAMAP-Rule" id="MF_00226"/>
    </source>
</evidence>
<dbReference type="Gene3D" id="3.90.950.20">
    <property type="entry name" value="CinA-like"/>
    <property type="match status" value="1"/>
</dbReference>
<dbReference type="Pfam" id="PF00994">
    <property type="entry name" value="MoCF_biosynth"/>
    <property type="match status" value="1"/>
</dbReference>
<dbReference type="Pfam" id="PF02464">
    <property type="entry name" value="CinA"/>
    <property type="match status" value="1"/>
</dbReference>
<dbReference type="Gene3D" id="3.40.980.10">
    <property type="entry name" value="MoaB/Mog-like domain"/>
    <property type="match status" value="1"/>
</dbReference>
<dbReference type="Proteomes" id="UP000029628">
    <property type="component" value="Unassembled WGS sequence"/>
</dbReference>
<proteinExistence type="inferred from homology"/>
<dbReference type="InterPro" id="IPR050101">
    <property type="entry name" value="CinA"/>
</dbReference>
<comment type="similarity">
    <text evidence="1">Belongs to the CinA family.</text>
</comment>
<accession>A0A096ALQ9</accession>
<dbReference type="Gene3D" id="3.30.70.2860">
    <property type="match status" value="1"/>
</dbReference>
<dbReference type="SUPFAM" id="SSF53218">
    <property type="entry name" value="Molybdenum cofactor biosynthesis proteins"/>
    <property type="match status" value="1"/>
</dbReference>
<organism evidence="3 4">
    <name type="scientific">Veillonella montpellierensis DNF00314</name>
    <dbReference type="NCBI Taxonomy" id="1401067"/>
    <lineage>
        <taxon>Bacteria</taxon>
        <taxon>Bacillati</taxon>
        <taxon>Bacillota</taxon>
        <taxon>Negativicutes</taxon>
        <taxon>Veillonellales</taxon>
        <taxon>Veillonellaceae</taxon>
        <taxon>Veillonella</taxon>
    </lineage>
</organism>
<dbReference type="PANTHER" id="PTHR13939:SF0">
    <property type="entry name" value="NMN AMIDOHYDROLASE-LIKE PROTEIN YFAY"/>
    <property type="match status" value="1"/>
</dbReference>
<dbReference type="HAMAP" id="MF_00226_B">
    <property type="entry name" value="CinA_B"/>
    <property type="match status" value="1"/>
</dbReference>
<dbReference type="InterPro" id="IPR041424">
    <property type="entry name" value="CinA_KH"/>
</dbReference>
<evidence type="ECO:0000259" key="2">
    <source>
        <dbReference type="SMART" id="SM00852"/>
    </source>
</evidence>
<dbReference type="InterPro" id="IPR008135">
    <property type="entry name" value="Competence-induced_CinA"/>
</dbReference>
<dbReference type="CDD" id="cd00885">
    <property type="entry name" value="cinA"/>
    <property type="match status" value="1"/>
</dbReference>
<dbReference type="NCBIfam" id="TIGR00200">
    <property type="entry name" value="cinA_nterm"/>
    <property type="match status" value="1"/>
</dbReference>
<dbReference type="AlphaFoldDB" id="A0A096ALQ9"/>
<dbReference type="eggNOG" id="COG1058">
    <property type="taxonomic scope" value="Bacteria"/>
</dbReference>
<dbReference type="InterPro" id="IPR036653">
    <property type="entry name" value="CinA-like_C"/>
</dbReference>